<evidence type="ECO:0000313" key="1">
    <source>
        <dbReference type="EMBL" id="EFV01032.1"/>
    </source>
</evidence>
<gene>
    <name evidence="1" type="ORF">HMP0721_1771</name>
</gene>
<dbReference type="Proteomes" id="UP000004754">
    <property type="component" value="Unassembled WGS sequence"/>
</dbReference>
<name>E6MID6_9FIRM</name>
<sequence>MILSLFLNALMQNMKLIIFYYTPKASKLKSFKKRLAKNKESAH</sequence>
<dbReference type="HOGENOM" id="CLU_3238305_0_0_9"/>
<evidence type="ECO:0000313" key="2">
    <source>
        <dbReference type="Proteomes" id="UP000004754"/>
    </source>
</evidence>
<organism evidence="1 2">
    <name type="scientific">Pseudoramibacter alactolyticus ATCC 23263</name>
    <dbReference type="NCBI Taxonomy" id="887929"/>
    <lineage>
        <taxon>Bacteria</taxon>
        <taxon>Bacillati</taxon>
        <taxon>Bacillota</taxon>
        <taxon>Clostridia</taxon>
        <taxon>Eubacteriales</taxon>
        <taxon>Eubacteriaceae</taxon>
        <taxon>Pseudoramibacter</taxon>
    </lineage>
</organism>
<comment type="caution">
    <text evidence="1">The sequence shown here is derived from an EMBL/GenBank/DDBJ whole genome shotgun (WGS) entry which is preliminary data.</text>
</comment>
<accession>E6MID6</accession>
<dbReference type="AlphaFoldDB" id="E6MID6"/>
<dbReference type="EMBL" id="AEQN01000023">
    <property type="protein sequence ID" value="EFV01032.1"/>
    <property type="molecule type" value="Genomic_DNA"/>
</dbReference>
<dbReference type="STRING" id="887929.HMP0721_1771"/>
<keyword evidence="2" id="KW-1185">Reference proteome</keyword>
<protein>
    <submittedName>
        <fullName evidence="1">Uncharacterized protein</fullName>
    </submittedName>
</protein>
<proteinExistence type="predicted"/>
<reference evidence="1 2" key="1">
    <citation type="submission" date="2010-12" db="EMBL/GenBank/DDBJ databases">
        <authorList>
            <person name="Muzny D."/>
            <person name="Qin X."/>
            <person name="Deng J."/>
            <person name="Jiang H."/>
            <person name="Liu Y."/>
            <person name="Qu J."/>
            <person name="Song X.-Z."/>
            <person name="Zhang L."/>
            <person name="Thornton R."/>
            <person name="Coyle M."/>
            <person name="Francisco L."/>
            <person name="Jackson L."/>
            <person name="Javaid M."/>
            <person name="Korchina V."/>
            <person name="Kovar C."/>
            <person name="Mata R."/>
            <person name="Mathew T."/>
            <person name="Ngo R."/>
            <person name="Nguyen L."/>
            <person name="Nguyen N."/>
            <person name="Okwuonu G."/>
            <person name="Ongeri F."/>
            <person name="Pham C."/>
            <person name="Simmons D."/>
            <person name="Wilczek-Boney K."/>
            <person name="Hale W."/>
            <person name="Jakkamsetti A."/>
            <person name="Pham P."/>
            <person name="Ruth R."/>
            <person name="San Lucas F."/>
            <person name="Warren J."/>
            <person name="Zhang J."/>
            <person name="Zhao Z."/>
            <person name="Zhou C."/>
            <person name="Zhu D."/>
            <person name="Lee S."/>
            <person name="Bess C."/>
            <person name="Blankenburg K."/>
            <person name="Forbes L."/>
            <person name="Fu Q."/>
            <person name="Gubbala S."/>
            <person name="Hirani K."/>
            <person name="Jayaseelan J.C."/>
            <person name="Lara F."/>
            <person name="Munidasa M."/>
            <person name="Palculict T."/>
            <person name="Patil S."/>
            <person name="Pu L.-L."/>
            <person name="Saada N."/>
            <person name="Tang L."/>
            <person name="Weissenberger G."/>
            <person name="Zhu Y."/>
            <person name="Hemphill L."/>
            <person name="Shang Y."/>
            <person name="Youmans B."/>
            <person name="Ayvaz T."/>
            <person name="Ross M."/>
            <person name="Santibanez J."/>
            <person name="Aqrawi P."/>
            <person name="Gross S."/>
            <person name="Joshi V."/>
            <person name="Fowler G."/>
            <person name="Nazareth L."/>
            <person name="Reid J."/>
            <person name="Worley K."/>
            <person name="Petrosino J."/>
            <person name="Highlander S."/>
            <person name="Gibbs R."/>
        </authorList>
    </citation>
    <scope>NUCLEOTIDE SEQUENCE [LARGE SCALE GENOMIC DNA]</scope>
    <source>
        <strain evidence="1 2">ATCC 23263</strain>
    </source>
</reference>